<reference evidence="2 3" key="1">
    <citation type="submission" date="2014-04" db="EMBL/GenBank/DDBJ databases">
        <authorList>
            <consortium name="DOE Joint Genome Institute"/>
            <person name="Kuo A."/>
            <person name="Zuccaro A."/>
            <person name="Kohler A."/>
            <person name="Nagy L.G."/>
            <person name="Floudas D."/>
            <person name="Copeland A."/>
            <person name="Barry K.W."/>
            <person name="Cichocki N."/>
            <person name="Veneault-Fourrey C."/>
            <person name="LaButti K."/>
            <person name="Lindquist E.A."/>
            <person name="Lipzen A."/>
            <person name="Lundell T."/>
            <person name="Morin E."/>
            <person name="Murat C."/>
            <person name="Sun H."/>
            <person name="Tunlid A."/>
            <person name="Henrissat B."/>
            <person name="Grigoriev I.V."/>
            <person name="Hibbett D.S."/>
            <person name="Martin F."/>
            <person name="Nordberg H.P."/>
            <person name="Cantor M.N."/>
            <person name="Hua S.X."/>
        </authorList>
    </citation>
    <scope>NUCLEOTIDE SEQUENCE [LARGE SCALE GENOMIC DNA]</scope>
    <source>
        <strain evidence="2 3">MAFF 305830</strain>
    </source>
</reference>
<feature type="compositionally biased region" description="Basic and acidic residues" evidence="1">
    <location>
        <begin position="370"/>
        <end position="380"/>
    </location>
</feature>
<evidence type="ECO:0000313" key="3">
    <source>
        <dbReference type="Proteomes" id="UP000054097"/>
    </source>
</evidence>
<sequence>MATSHHQDIRNNGEVLPAIRSSSPGSTNMAQTNTPGSGNKTQGVTENSNLGVTLPSIHALMGRSNNSASSRVDQGHREGHGDGSYMHSPPDQHPQSHMRKRATPDYGRQTGGREASGSPPANKRRRVDVEPSSSDRNGNHSSPESMRYHQRNGHTRSHSLHQQQLQQNYAGPSDTATPRASTFARDRDGWPTVPTPTSLRLGSRPIVPPPLYNANAPTHAQSPGPGTSRFPTTPSGRGPGQPGGGAGGAGNGTPSASRFPPTPGFASRAGGGGGGAGGVRTPAILSPIPPLGPARQGQSGRGDMADKDKFMSKMSEMYDRASRATAHNIQRDCGCLSSEEVERRLRERDTEIAMLKAAVSELVKEVRALKGGARETRDGDGDVSMGPPNPTAGLAATTDMDVDSRPVQNGEVVGNVSIKHHRPTASRTQSSMSLGSTSALGSSSSLATDKGPGSAVPVPPAVPAIPKPPLAVANGKPASLTPSPPSAHSFVAKSATEAEQSPSTTNETENKET</sequence>
<dbReference type="HOGENOM" id="CLU_531172_0_0_1"/>
<dbReference type="Proteomes" id="UP000054097">
    <property type="component" value="Unassembled WGS sequence"/>
</dbReference>
<organism evidence="2 3">
    <name type="scientific">Serendipita vermifera MAFF 305830</name>
    <dbReference type="NCBI Taxonomy" id="933852"/>
    <lineage>
        <taxon>Eukaryota</taxon>
        <taxon>Fungi</taxon>
        <taxon>Dikarya</taxon>
        <taxon>Basidiomycota</taxon>
        <taxon>Agaricomycotina</taxon>
        <taxon>Agaricomycetes</taxon>
        <taxon>Sebacinales</taxon>
        <taxon>Serendipitaceae</taxon>
        <taxon>Serendipita</taxon>
    </lineage>
</organism>
<name>A0A0C2WRX9_SERVB</name>
<feature type="compositionally biased region" description="Polar residues" evidence="1">
    <location>
        <begin position="63"/>
        <end position="72"/>
    </location>
</feature>
<evidence type="ECO:0000256" key="1">
    <source>
        <dbReference type="SAM" id="MobiDB-lite"/>
    </source>
</evidence>
<gene>
    <name evidence="2" type="ORF">M408DRAFT_328986</name>
</gene>
<feature type="region of interest" description="Disordered" evidence="1">
    <location>
        <begin position="370"/>
        <end position="513"/>
    </location>
</feature>
<feature type="compositionally biased region" description="Polar residues" evidence="1">
    <location>
        <begin position="215"/>
        <end position="225"/>
    </location>
</feature>
<dbReference type="AlphaFoldDB" id="A0A0C2WRX9"/>
<feature type="compositionally biased region" description="Polar residues" evidence="1">
    <location>
        <begin position="168"/>
        <end position="180"/>
    </location>
</feature>
<feature type="compositionally biased region" description="Basic and acidic residues" evidence="1">
    <location>
        <begin position="1"/>
        <end position="11"/>
    </location>
</feature>
<feature type="compositionally biased region" description="Basic residues" evidence="1">
    <location>
        <begin position="148"/>
        <end position="159"/>
    </location>
</feature>
<evidence type="ECO:0000313" key="2">
    <source>
        <dbReference type="EMBL" id="KIM28923.1"/>
    </source>
</evidence>
<feature type="compositionally biased region" description="Pro residues" evidence="1">
    <location>
        <begin position="457"/>
        <end position="469"/>
    </location>
</feature>
<feature type="compositionally biased region" description="Polar residues" evidence="1">
    <location>
        <begin position="20"/>
        <end position="51"/>
    </location>
</feature>
<feature type="compositionally biased region" description="Polar residues" evidence="1">
    <location>
        <begin position="497"/>
        <end position="507"/>
    </location>
</feature>
<dbReference type="EMBL" id="KN824290">
    <property type="protein sequence ID" value="KIM28923.1"/>
    <property type="molecule type" value="Genomic_DNA"/>
</dbReference>
<feature type="compositionally biased region" description="Low complexity" evidence="1">
    <location>
        <begin position="430"/>
        <end position="448"/>
    </location>
</feature>
<dbReference type="OrthoDB" id="3160115at2759"/>
<feature type="compositionally biased region" description="Gly residues" evidence="1">
    <location>
        <begin position="269"/>
        <end position="278"/>
    </location>
</feature>
<feature type="compositionally biased region" description="Gly residues" evidence="1">
    <location>
        <begin position="237"/>
        <end position="251"/>
    </location>
</feature>
<feature type="compositionally biased region" description="Polar residues" evidence="1">
    <location>
        <begin position="131"/>
        <end position="144"/>
    </location>
</feature>
<accession>A0A0C2WRX9</accession>
<keyword evidence="3" id="KW-1185">Reference proteome</keyword>
<protein>
    <submittedName>
        <fullName evidence="2">Uncharacterized protein</fullName>
    </submittedName>
</protein>
<feature type="region of interest" description="Disordered" evidence="1">
    <location>
        <begin position="1"/>
        <end position="306"/>
    </location>
</feature>
<proteinExistence type="predicted"/>
<reference evidence="3" key="2">
    <citation type="submission" date="2015-01" db="EMBL/GenBank/DDBJ databases">
        <title>Evolutionary Origins and Diversification of the Mycorrhizal Mutualists.</title>
        <authorList>
            <consortium name="DOE Joint Genome Institute"/>
            <consortium name="Mycorrhizal Genomics Consortium"/>
            <person name="Kohler A."/>
            <person name="Kuo A."/>
            <person name="Nagy L.G."/>
            <person name="Floudas D."/>
            <person name="Copeland A."/>
            <person name="Barry K.W."/>
            <person name="Cichocki N."/>
            <person name="Veneault-Fourrey C."/>
            <person name="LaButti K."/>
            <person name="Lindquist E.A."/>
            <person name="Lipzen A."/>
            <person name="Lundell T."/>
            <person name="Morin E."/>
            <person name="Murat C."/>
            <person name="Riley R."/>
            <person name="Ohm R."/>
            <person name="Sun H."/>
            <person name="Tunlid A."/>
            <person name="Henrissat B."/>
            <person name="Grigoriev I.V."/>
            <person name="Hibbett D.S."/>
            <person name="Martin F."/>
        </authorList>
    </citation>
    <scope>NUCLEOTIDE SEQUENCE [LARGE SCALE GENOMIC DNA]</scope>
    <source>
        <strain evidence="3">MAFF 305830</strain>
    </source>
</reference>